<evidence type="ECO:0000313" key="1">
    <source>
        <dbReference type="EMBL" id="AFK46627.1"/>
    </source>
</evidence>
<sequence>MSIIIGLDSRRLQYGAQTVRTVRFTEKFFFSQNLIVLTLQHRNNYRRSLSNIRNRIFYNCSKVLQL</sequence>
<reference evidence="1" key="1">
    <citation type="submission" date="2012-05" db="EMBL/GenBank/DDBJ databases">
        <authorList>
            <person name="Krishnakumar V."/>
            <person name="Cheung F."/>
            <person name="Xiao Y."/>
            <person name="Chan A."/>
            <person name="Moskal W.A."/>
            <person name="Town C.D."/>
        </authorList>
    </citation>
    <scope>NUCLEOTIDE SEQUENCE</scope>
</reference>
<dbReference type="AlphaFoldDB" id="I3T285"/>
<dbReference type="EMBL" id="BT146833">
    <property type="protein sequence ID" value="AFK46627.1"/>
    <property type="molecule type" value="mRNA"/>
</dbReference>
<protein>
    <submittedName>
        <fullName evidence="1">Uncharacterized protein</fullName>
    </submittedName>
</protein>
<name>I3T285_MEDTR</name>
<accession>I3T285</accession>
<organism evidence="1">
    <name type="scientific">Medicago truncatula</name>
    <name type="common">Barrel medic</name>
    <name type="synonym">Medicago tribuloides</name>
    <dbReference type="NCBI Taxonomy" id="3880"/>
    <lineage>
        <taxon>Eukaryota</taxon>
        <taxon>Viridiplantae</taxon>
        <taxon>Streptophyta</taxon>
        <taxon>Embryophyta</taxon>
        <taxon>Tracheophyta</taxon>
        <taxon>Spermatophyta</taxon>
        <taxon>Magnoliopsida</taxon>
        <taxon>eudicotyledons</taxon>
        <taxon>Gunneridae</taxon>
        <taxon>Pentapetalae</taxon>
        <taxon>rosids</taxon>
        <taxon>fabids</taxon>
        <taxon>Fabales</taxon>
        <taxon>Fabaceae</taxon>
        <taxon>Papilionoideae</taxon>
        <taxon>50 kb inversion clade</taxon>
        <taxon>NPAAA clade</taxon>
        <taxon>Hologalegina</taxon>
        <taxon>IRL clade</taxon>
        <taxon>Trifolieae</taxon>
        <taxon>Medicago</taxon>
    </lineage>
</organism>
<proteinExistence type="evidence at transcript level"/>